<feature type="non-terminal residue" evidence="1">
    <location>
        <position position="1"/>
    </location>
</feature>
<gene>
    <name evidence="1" type="ORF">RPERSI_LOCUS33395</name>
</gene>
<evidence type="ECO:0000313" key="1">
    <source>
        <dbReference type="EMBL" id="CAG8844867.1"/>
    </source>
</evidence>
<dbReference type="EMBL" id="CAJVQC010144360">
    <property type="protein sequence ID" value="CAG8844867.1"/>
    <property type="molecule type" value="Genomic_DNA"/>
</dbReference>
<comment type="caution">
    <text evidence="1">The sequence shown here is derived from an EMBL/GenBank/DDBJ whole genome shotgun (WGS) entry which is preliminary data.</text>
</comment>
<reference evidence="1" key="1">
    <citation type="submission" date="2021-06" db="EMBL/GenBank/DDBJ databases">
        <authorList>
            <person name="Kallberg Y."/>
            <person name="Tangrot J."/>
            <person name="Rosling A."/>
        </authorList>
    </citation>
    <scope>NUCLEOTIDE SEQUENCE</scope>
    <source>
        <strain evidence="1">MA461A</strain>
    </source>
</reference>
<sequence>VIKYQLSHVAGDAILKFVKKYGQIPKKALPRSTKDGLCFLDTLKKSHTEFFSTPVEQIKGRVYSFEYRPILSAVKEILQNQEIAANCVFDYQEIHVSAGA</sequence>
<protein>
    <submittedName>
        <fullName evidence="1">9970_t:CDS:1</fullName>
    </submittedName>
</protein>
<accession>A0ACA9SQ59</accession>
<keyword evidence="2" id="KW-1185">Reference proteome</keyword>
<dbReference type="Proteomes" id="UP000789920">
    <property type="component" value="Unassembled WGS sequence"/>
</dbReference>
<evidence type="ECO:0000313" key="2">
    <source>
        <dbReference type="Proteomes" id="UP000789920"/>
    </source>
</evidence>
<feature type="non-terminal residue" evidence="1">
    <location>
        <position position="100"/>
    </location>
</feature>
<name>A0ACA9SQ59_9GLOM</name>
<proteinExistence type="predicted"/>
<organism evidence="1 2">
    <name type="scientific">Racocetra persica</name>
    <dbReference type="NCBI Taxonomy" id="160502"/>
    <lineage>
        <taxon>Eukaryota</taxon>
        <taxon>Fungi</taxon>
        <taxon>Fungi incertae sedis</taxon>
        <taxon>Mucoromycota</taxon>
        <taxon>Glomeromycotina</taxon>
        <taxon>Glomeromycetes</taxon>
        <taxon>Diversisporales</taxon>
        <taxon>Gigasporaceae</taxon>
        <taxon>Racocetra</taxon>
    </lineage>
</organism>